<dbReference type="InterPro" id="IPR057412">
    <property type="entry name" value="INTS4_C"/>
</dbReference>
<name>A0ABD2XDJ7_9HYME</name>
<reference evidence="5 6" key="1">
    <citation type="journal article" date="2024" name="bioRxiv">
        <title>A reference genome for Trichogramma kaykai: A tiny desert-dwelling parasitoid wasp with competing sex-ratio distorters.</title>
        <authorList>
            <person name="Culotta J."/>
            <person name="Lindsey A.R."/>
        </authorList>
    </citation>
    <scope>NUCLEOTIDE SEQUENCE [LARGE SCALE GENOMIC DNA]</scope>
    <source>
        <strain evidence="5 6">KSX58</strain>
    </source>
</reference>
<feature type="domain" description="Integrator complex subunit 4/Protein SIEL C-terminal Ig-like" evidence="4">
    <location>
        <begin position="796"/>
        <end position="922"/>
    </location>
</feature>
<dbReference type="GO" id="GO:0005634">
    <property type="term" value="C:nucleus"/>
    <property type="evidence" value="ECO:0007669"/>
    <property type="project" value="UniProtKB-SubCell"/>
</dbReference>
<proteinExistence type="predicted"/>
<dbReference type="Gene3D" id="1.25.10.10">
    <property type="entry name" value="Leucine-rich Repeat Variant"/>
    <property type="match status" value="1"/>
</dbReference>
<comment type="caution">
    <text evidence="5">The sequence shown here is derived from an EMBL/GenBank/DDBJ whole genome shotgun (WGS) entry which is preliminary data.</text>
</comment>
<gene>
    <name evidence="5" type="ORF">TKK_003902</name>
</gene>
<dbReference type="AlphaFoldDB" id="A0ABD2XDJ7"/>
<dbReference type="InterPro" id="IPR056235">
    <property type="entry name" value="INTS4_8HBD"/>
</dbReference>
<feature type="domain" description="INTS4 8 helical bundle" evidence="3">
    <location>
        <begin position="588"/>
        <end position="781"/>
    </location>
</feature>
<comment type="subcellular location">
    <subcellularLocation>
        <location evidence="1">Nucleus</location>
    </subcellularLocation>
</comment>
<evidence type="ECO:0000313" key="5">
    <source>
        <dbReference type="EMBL" id="KAL3403307.1"/>
    </source>
</evidence>
<protein>
    <recommendedName>
        <fullName evidence="7">Integrator complex subunit 4</fullName>
    </recommendedName>
</protein>
<dbReference type="Pfam" id="PF25458">
    <property type="entry name" value="INTS4_C"/>
    <property type="match status" value="1"/>
</dbReference>
<evidence type="ECO:0008006" key="7">
    <source>
        <dbReference type="Google" id="ProtNLM"/>
    </source>
</evidence>
<evidence type="ECO:0000256" key="1">
    <source>
        <dbReference type="ARBA" id="ARBA00004123"/>
    </source>
</evidence>
<organism evidence="5 6">
    <name type="scientific">Trichogramma kaykai</name>
    <dbReference type="NCBI Taxonomy" id="54128"/>
    <lineage>
        <taxon>Eukaryota</taxon>
        <taxon>Metazoa</taxon>
        <taxon>Ecdysozoa</taxon>
        <taxon>Arthropoda</taxon>
        <taxon>Hexapoda</taxon>
        <taxon>Insecta</taxon>
        <taxon>Pterygota</taxon>
        <taxon>Neoptera</taxon>
        <taxon>Endopterygota</taxon>
        <taxon>Hymenoptera</taxon>
        <taxon>Apocrita</taxon>
        <taxon>Proctotrupomorpha</taxon>
        <taxon>Chalcidoidea</taxon>
        <taxon>Trichogrammatidae</taxon>
        <taxon>Trichogramma</taxon>
    </lineage>
</organism>
<dbReference type="SUPFAM" id="SSF48371">
    <property type="entry name" value="ARM repeat"/>
    <property type="match status" value="1"/>
</dbReference>
<dbReference type="Proteomes" id="UP001627154">
    <property type="component" value="Unassembled WGS sequence"/>
</dbReference>
<dbReference type="Pfam" id="PF24493">
    <property type="entry name" value="INTS4_8HBD"/>
    <property type="match status" value="1"/>
</dbReference>
<dbReference type="PANTHER" id="PTHR20938:SF0">
    <property type="entry name" value="INTEGRATOR COMPLEX SUBUNIT 4"/>
    <property type="match status" value="1"/>
</dbReference>
<evidence type="ECO:0000259" key="4">
    <source>
        <dbReference type="Pfam" id="PF25458"/>
    </source>
</evidence>
<dbReference type="PANTHER" id="PTHR20938">
    <property type="entry name" value="INTEGRATOR COMPLEX SUBUNIT 4"/>
    <property type="match status" value="1"/>
</dbReference>
<keyword evidence="2" id="KW-0539">Nucleus</keyword>
<evidence type="ECO:0000259" key="3">
    <source>
        <dbReference type="Pfam" id="PF24493"/>
    </source>
</evidence>
<keyword evidence="6" id="KW-1185">Reference proteome</keyword>
<dbReference type="EMBL" id="JBJJXI010000031">
    <property type="protein sequence ID" value="KAL3403307.1"/>
    <property type="molecule type" value="Genomic_DNA"/>
</dbReference>
<sequence>MAALMKKRVLAEFNQSQVVTLEKPLRKRIKLTKLISSIDGKNENLYGANSAMAYIECLEHSKSGNEAMNYLIRISDTLGKIKLEDIPTAVKKLAGRFQIELEAAVRAKILSVFAELGELTNNILDKITIITETVNLIKNEKAHRVKCQGLATLYTLGDHNRNLVLNTATENLNDSWHGVQIQCLCIIGRYLPTNLADDTLILVNSYAKSQDARVRAQAFETMAELHSSRGCRIPASFFLEVCLCLQDDYEIVRRAVLKLIWLLGNAYPEVMVPGGREFNEDMRMVDSAFCKLCILMGDLSPKVRVAAMSLLGSLNGVSRCHIEQALDKKLIRVEVECGPPEERTGINMCGAFIHGLEDEFLEVRTAAVDSLCALALKTPKIAHLALEFMVDMFNDEIQDVRIRAIESLRKMSVYVTLNEDQLETILGALEDRAGEVREGLHNTLGASHLSTKTCLHMCVTKLLDNLNRYPQDQDTIYACLASMGATHPYLTLPLVPQLLGQHAFFDTPEPNVAMPSYVSVLVLIFNAAAHCPSMHSIFTHHAVKHYHYLRDTMPHIVPRLKPALLIGNTGKSDEKTRQDEEVEDENARHFLEKMVSNIENARPGGRVYTQLLQAAADDLDRLAGMDLRMEGVARFSALYIRCLLVFKNLIKLYALSPNGNAMHSSTTISSNISLLMKNAQKLLQLFIGLGENEATLATDIWLKALALDLVRMTKNSDVASAKFLTRQLLLAADTLPDDPQKLPPFSKALIQQLSSVEEAKPQILSKLLLPLLINPTKKGEEKLPRPPQSTKYCQAVIEEPVSDSDTVLKFTGGLVLGIPLTAKILNLRNPTDVRIKLRHPDQKVQLILPRQNDLKLQYDKSNDYRLRTTVLVSHQVWMEACSVEISIALLTNSTATGTHKRLDDACVIDLCKPTKITISPKQMKRGGI</sequence>
<dbReference type="InterPro" id="IPR011989">
    <property type="entry name" value="ARM-like"/>
</dbReference>
<evidence type="ECO:0000313" key="6">
    <source>
        <dbReference type="Proteomes" id="UP001627154"/>
    </source>
</evidence>
<evidence type="ECO:0000256" key="2">
    <source>
        <dbReference type="ARBA" id="ARBA00023242"/>
    </source>
</evidence>
<dbReference type="InterPro" id="IPR016024">
    <property type="entry name" value="ARM-type_fold"/>
</dbReference>
<accession>A0ABD2XDJ7</accession>